<evidence type="ECO:0008006" key="3">
    <source>
        <dbReference type="Google" id="ProtNLM"/>
    </source>
</evidence>
<accession>A0A2S8GAW7</accession>
<dbReference type="Gene3D" id="3.40.50.150">
    <property type="entry name" value="Vaccinia Virus protein VP39"/>
    <property type="match status" value="1"/>
</dbReference>
<protein>
    <recommendedName>
        <fullName evidence="3">Methyltransferase domain-containing protein</fullName>
    </recommendedName>
</protein>
<dbReference type="RefSeq" id="WP_105349610.1">
    <property type="nucleotide sequence ID" value="NZ_PUIA01000003.1"/>
</dbReference>
<dbReference type="InterPro" id="IPR029063">
    <property type="entry name" value="SAM-dependent_MTases_sf"/>
</dbReference>
<proteinExistence type="predicted"/>
<organism evidence="1 2">
    <name type="scientific">Blastopirellula marina</name>
    <dbReference type="NCBI Taxonomy" id="124"/>
    <lineage>
        <taxon>Bacteria</taxon>
        <taxon>Pseudomonadati</taxon>
        <taxon>Planctomycetota</taxon>
        <taxon>Planctomycetia</taxon>
        <taxon>Pirellulales</taxon>
        <taxon>Pirellulaceae</taxon>
        <taxon>Blastopirellula</taxon>
    </lineage>
</organism>
<evidence type="ECO:0000313" key="1">
    <source>
        <dbReference type="EMBL" id="PQO41244.1"/>
    </source>
</evidence>
<dbReference type="SUPFAM" id="SSF53335">
    <property type="entry name" value="S-adenosyl-L-methionine-dependent methyltransferases"/>
    <property type="match status" value="1"/>
</dbReference>
<sequence>MTTKDFGAIETDYAFFMSHATEAKSDVEEYARKLEGFAEGRSNIHLFDFGCGTGEFSRQLLETLAWPKESLYLTLFEPVDHQQEIAAKRLSRFSDHAIASLGEASFDQRPTFDVIVSNHVLYYAENLGQTITQLLERLDSEGKMLLALAGHENALIKLWKVGFDLLNQPIPYFVAEDVEAVLATHDVCVSKSPSNYQLRFPDNEENRWKILRFLFGDYLRQIPRKEILQQFDQYVQEDQIEINTFSEHFIVQLNPRA</sequence>
<dbReference type="Proteomes" id="UP000240009">
    <property type="component" value="Unassembled WGS sequence"/>
</dbReference>
<reference evidence="1 2" key="1">
    <citation type="submission" date="2018-02" db="EMBL/GenBank/DDBJ databases">
        <title>Comparative genomes isolates from brazilian mangrove.</title>
        <authorList>
            <person name="Araujo J.E."/>
            <person name="Taketani R.G."/>
            <person name="Silva M.C.P."/>
            <person name="Loureco M.V."/>
            <person name="Andreote F.D."/>
        </authorList>
    </citation>
    <scope>NUCLEOTIDE SEQUENCE [LARGE SCALE GENOMIC DNA]</scope>
    <source>
        <strain evidence="1 2">HEX-2 MGV</strain>
    </source>
</reference>
<gene>
    <name evidence="1" type="ORF">C5Y96_00575</name>
</gene>
<dbReference type="EMBL" id="PUIA01000003">
    <property type="protein sequence ID" value="PQO41244.1"/>
    <property type="molecule type" value="Genomic_DNA"/>
</dbReference>
<dbReference type="AlphaFoldDB" id="A0A2S8GAW7"/>
<dbReference type="Pfam" id="PF13489">
    <property type="entry name" value="Methyltransf_23"/>
    <property type="match status" value="1"/>
</dbReference>
<evidence type="ECO:0000313" key="2">
    <source>
        <dbReference type="Proteomes" id="UP000240009"/>
    </source>
</evidence>
<name>A0A2S8GAW7_9BACT</name>
<dbReference type="CDD" id="cd02440">
    <property type="entry name" value="AdoMet_MTases"/>
    <property type="match status" value="1"/>
</dbReference>
<comment type="caution">
    <text evidence="1">The sequence shown here is derived from an EMBL/GenBank/DDBJ whole genome shotgun (WGS) entry which is preliminary data.</text>
</comment>
<dbReference type="OrthoDB" id="9760689at2"/>